<organism evidence="2 3">
    <name type="scientific">Talaromyces amestolkiae</name>
    <dbReference type="NCBI Taxonomy" id="1196081"/>
    <lineage>
        <taxon>Eukaryota</taxon>
        <taxon>Fungi</taxon>
        <taxon>Dikarya</taxon>
        <taxon>Ascomycota</taxon>
        <taxon>Pezizomycotina</taxon>
        <taxon>Eurotiomycetes</taxon>
        <taxon>Eurotiomycetidae</taxon>
        <taxon>Eurotiales</taxon>
        <taxon>Trichocomaceae</taxon>
        <taxon>Talaromyces</taxon>
        <taxon>Talaromyces sect. Talaromyces</taxon>
    </lineage>
</organism>
<gene>
    <name evidence="2" type="ORF">BHQ10_002715</name>
</gene>
<dbReference type="GO" id="GO:0004074">
    <property type="term" value="F:biliverdin reductase [NAD(P)H] activity"/>
    <property type="evidence" value="ECO:0007669"/>
    <property type="project" value="TreeGrafter"/>
</dbReference>
<dbReference type="PANTHER" id="PTHR43355:SF2">
    <property type="entry name" value="FLAVIN REDUCTASE (NADPH)"/>
    <property type="match status" value="1"/>
</dbReference>
<evidence type="ECO:0000256" key="1">
    <source>
        <dbReference type="ARBA" id="ARBA00038376"/>
    </source>
</evidence>
<reference evidence="2 3" key="1">
    <citation type="journal article" date="2017" name="Biotechnol. Biofuels">
        <title>Differential beta-glucosidase expression as a function of carbon source availability in Talaromyces amestolkiae: a genomic and proteomic approach.</title>
        <authorList>
            <person name="de Eugenio L.I."/>
            <person name="Mendez-Liter J.A."/>
            <person name="Nieto-Dominguez M."/>
            <person name="Alonso L."/>
            <person name="Gil-Munoz J."/>
            <person name="Barriuso J."/>
            <person name="Prieto A."/>
            <person name="Martinez M.J."/>
        </authorList>
    </citation>
    <scope>NUCLEOTIDE SEQUENCE [LARGE SCALE GENOMIC DNA]</scope>
    <source>
        <strain evidence="2 3">CIB</strain>
    </source>
</reference>
<dbReference type="Gene3D" id="3.40.50.720">
    <property type="entry name" value="NAD(P)-binding Rossmann-like Domain"/>
    <property type="match status" value="1"/>
</dbReference>
<name>A0A364KT31_TALAM</name>
<dbReference type="Proteomes" id="UP000249363">
    <property type="component" value="Unassembled WGS sequence"/>
</dbReference>
<dbReference type="PANTHER" id="PTHR43355">
    <property type="entry name" value="FLAVIN REDUCTASE (NADPH)"/>
    <property type="match status" value="1"/>
</dbReference>
<protein>
    <submittedName>
        <fullName evidence="2">Uncharacterized protein</fullName>
    </submittedName>
</protein>
<dbReference type="EMBL" id="MIKG01000004">
    <property type="protein sequence ID" value="RAO66703.1"/>
    <property type="molecule type" value="Genomic_DNA"/>
</dbReference>
<dbReference type="AlphaFoldDB" id="A0A364KT31"/>
<comment type="similarity">
    <text evidence="1">Belongs to the avfA family.</text>
</comment>
<dbReference type="GO" id="GO:0042602">
    <property type="term" value="F:riboflavin reductase (NADPH) activity"/>
    <property type="evidence" value="ECO:0007669"/>
    <property type="project" value="TreeGrafter"/>
</dbReference>
<dbReference type="STRING" id="1196081.A0A364KT31"/>
<keyword evidence="3" id="KW-1185">Reference proteome</keyword>
<dbReference type="InterPro" id="IPR036291">
    <property type="entry name" value="NAD(P)-bd_dom_sf"/>
</dbReference>
<comment type="caution">
    <text evidence="2">The sequence shown here is derived from an EMBL/GenBank/DDBJ whole genome shotgun (WGS) entry which is preliminary data.</text>
</comment>
<dbReference type="SUPFAM" id="SSF51735">
    <property type="entry name" value="NAD(P)-binding Rossmann-fold domains"/>
    <property type="match status" value="1"/>
</dbReference>
<dbReference type="RefSeq" id="XP_040731220.1">
    <property type="nucleotide sequence ID" value="XM_040874892.1"/>
</dbReference>
<sequence>MPYSVAFFGATGGCTNACLASLLLFSEYQAIALARTPQKLLDSLKKQPGITDAILAQRLSIVKGDATNVADVKRTLLFQADDNKNSNAEPKLVDAIVSGIGAYPQRKKGTWLTFEMDNRNITEQSTTALVSAMQEIRAQQQQQQEHKPVVTVISTTGLAIPAGSKEDVPFGLQTLYHSLLAEPHKDKKRMEEIISENAALFQGVIITRPTLLNGDGIVKVDGVRKTVRAGTEDAPAKGYLISRSDVGGWIWENVLKPTEHGKKWYGRRVSLAY</sequence>
<dbReference type="GeneID" id="63791932"/>
<evidence type="ECO:0000313" key="2">
    <source>
        <dbReference type="EMBL" id="RAO66703.1"/>
    </source>
</evidence>
<proteinExistence type="inferred from homology"/>
<accession>A0A364KT31</accession>
<dbReference type="InterPro" id="IPR051606">
    <property type="entry name" value="Polyketide_Oxido-like"/>
</dbReference>
<evidence type="ECO:0000313" key="3">
    <source>
        <dbReference type="Proteomes" id="UP000249363"/>
    </source>
</evidence>
<dbReference type="OrthoDB" id="63935at2759"/>